<protein>
    <submittedName>
        <fullName evidence="1">Uncharacterized protein</fullName>
    </submittedName>
</protein>
<name>A0A8J1U7F8_OWEFU</name>
<evidence type="ECO:0000313" key="2">
    <source>
        <dbReference type="Proteomes" id="UP000749559"/>
    </source>
</evidence>
<keyword evidence="2" id="KW-1185">Reference proteome</keyword>
<dbReference type="Proteomes" id="UP000749559">
    <property type="component" value="Unassembled WGS sequence"/>
</dbReference>
<dbReference type="AlphaFoldDB" id="A0A8J1U7F8"/>
<dbReference type="SUPFAM" id="SSF57302">
    <property type="entry name" value="Snake toxin-like"/>
    <property type="match status" value="1"/>
</dbReference>
<comment type="caution">
    <text evidence="1">The sequence shown here is derived from an EMBL/GenBank/DDBJ whole genome shotgun (WGS) entry which is preliminary data.</text>
</comment>
<dbReference type="EMBL" id="CAIIXF020000009">
    <property type="protein sequence ID" value="CAH1795620.1"/>
    <property type="molecule type" value="Genomic_DNA"/>
</dbReference>
<proteinExistence type="predicted"/>
<reference evidence="1" key="1">
    <citation type="submission" date="2022-03" db="EMBL/GenBank/DDBJ databases">
        <authorList>
            <person name="Martin C."/>
        </authorList>
    </citation>
    <scope>NUCLEOTIDE SEQUENCE</scope>
</reference>
<evidence type="ECO:0000313" key="1">
    <source>
        <dbReference type="EMBL" id="CAH1795620.1"/>
    </source>
</evidence>
<sequence length="141" mass="15723">MVSPQVFYRVGLTLLIGIHCTNVAMSIKCYMCIVGHDAPDLDNHPCVTNVTSMPTEECDGAMASCYVEKFVLSKHLQKFLRGCKDEKCEDYCQENHGTKDCRSCCQTDYCNIGNKGMTSPRLDHITLGFCISGITLLQTLR</sequence>
<dbReference type="InterPro" id="IPR045860">
    <property type="entry name" value="Snake_toxin-like_sf"/>
</dbReference>
<organism evidence="1 2">
    <name type="scientific">Owenia fusiformis</name>
    <name type="common">Polychaete worm</name>
    <dbReference type="NCBI Taxonomy" id="6347"/>
    <lineage>
        <taxon>Eukaryota</taxon>
        <taxon>Metazoa</taxon>
        <taxon>Spiralia</taxon>
        <taxon>Lophotrochozoa</taxon>
        <taxon>Annelida</taxon>
        <taxon>Polychaeta</taxon>
        <taxon>Sedentaria</taxon>
        <taxon>Canalipalpata</taxon>
        <taxon>Sabellida</taxon>
        <taxon>Oweniida</taxon>
        <taxon>Oweniidae</taxon>
        <taxon>Owenia</taxon>
    </lineage>
</organism>
<gene>
    <name evidence="1" type="ORF">OFUS_LOCUS20136</name>
</gene>
<accession>A0A8J1U7F8</accession>
<dbReference type="CDD" id="cd00117">
    <property type="entry name" value="TFP"/>
    <property type="match status" value="1"/>
</dbReference>